<dbReference type="EMBL" id="LAZR01000275">
    <property type="protein sequence ID" value="KKN77699.1"/>
    <property type="molecule type" value="Genomic_DNA"/>
</dbReference>
<protein>
    <recommendedName>
        <fullName evidence="2">LamG-like jellyroll fold domain-containing protein</fullName>
    </recommendedName>
</protein>
<reference evidence="1" key="1">
    <citation type="journal article" date="2015" name="Nature">
        <title>Complex archaea that bridge the gap between prokaryotes and eukaryotes.</title>
        <authorList>
            <person name="Spang A."/>
            <person name="Saw J.H."/>
            <person name="Jorgensen S.L."/>
            <person name="Zaremba-Niedzwiedzka K."/>
            <person name="Martijn J."/>
            <person name="Lind A.E."/>
            <person name="van Eijk R."/>
            <person name="Schleper C."/>
            <person name="Guy L."/>
            <person name="Ettema T.J."/>
        </authorList>
    </citation>
    <scope>NUCLEOTIDE SEQUENCE</scope>
</reference>
<comment type="caution">
    <text evidence="1">The sequence shown here is derived from an EMBL/GenBank/DDBJ whole genome shotgun (WGS) entry which is preliminary data.</text>
</comment>
<evidence type="ECO:0008006" key="2">
    <source>
        <dbReference type="Google" id="ProtNLM"/>
    </source>
</evidence>
<name>A0A0F9TEK8_9ZZZZ</name>
<organism evidence="1">
    <name type="scientific">marine sediment metagenome</name>
    <dbReference type="NCBI Taxonomy" id="412755"/>
    <lineage>
        <taxon>unclassified sequences</taxon>
        <taxon>metagenomes</taxon>
        <taxon>ecological metagenomes</taxon>
    </lineage>
</organism>
<accession>A0A0F9TEK8</accession>
<dbReference type="SUPFAM" id="SSF49899">
    <property type="entry name" value="Concanavalin A-like lectins/glucanases"/>
    <property type="match status" value="1"/>
</dbReference>
<dbReference type="Gene3D" id="2.60.120.200">
    <property type="match status" value="1"/>
</dbReference>
<dbReference type="AlphaFoldDB" id="A0A0F9TEK8"/>
<gene>
    <name evidence="1" type="ORF">LCGC14_0358250</name>
</gene>
<proteinExistence type="predicted"/>
<evidence type="ECO:0000313" key="1">
    <source>
        <dbReference type="EMBL" id="KKN77699.1"/>
    </source>
</evidence>
<sequence>MNPRKLPPQPSNQGLVCSLAMHDVLQSIVFDESQNGFNGVPTNSPVPKYPGFDLVSGSSIYIDVGAGPSSVKTTSMWFKPDDVTAHTDSPIDLNGTDFLTVVNGTLTKNGFAGGTAILYTDGVAAAVTLTAGRWYHIGITDTSAKNASDFDIGRETGNYTDGIVAGVRLYSTLLTPVQMKNLYELTRWRFSI</sequence>
<dbReference type="InterPro" id="IPR013320">
    <property type="entry name" value="ConA-like_dom_sf"/>
</dbReference>